<protein>
    <submittedName>
        <fullName evidence="1">DUF2993 domain-containing protein</fullName>
    </submittedName>
</protein>
<reference evidence="1 2" key="1">
    <citation type="submission" date="2019-01" db="EMBL/GenBank/DDBJ databases">
        <title>Novel species of Cellulomonas.</title>
        <authorList>
            <person name="Liu Q."/>
            <person name="Xin Y.-H."/>
        </authorList>
    </citation>
    <scope>NUCLEOTIDE SEQUENCE [LARGE SCALE GENOMIC DNA]</scope>
    <source>
        <strain evidence="1 2">HLT2-17</strain>
    </source>
</reference>
<proteinExistence type="predicted"/>
<organism evidence="1 2">
    <name type="scientific">Pengzhenrongella frigida</name>
    <dbReference type="NCBI Taxonomy" id="1259133"/>
    <lineage>
        <taxon>Bacteria</taxon>
        <taxon>Bacillati</taxon>
        <taxon>Actinomycetota</taxon>
        <taxon>Actinomycetes</taxon>
        <taxon>Micrococcales</taxon>
        <taxon>Pengzhenrongella</taxon>
    </lineage>
</organism>
<dbReference type="EMBL" id="SDWW01000011">
    <property type="protein sequence ID" value="RYV51874.1"/>
    <property type="molecule type" value="Genomic_DNA"/>
</dbReference>
<sequence length="235" mass="23630">MGVRAVAVGSTVLVLLAGGAVVVDRVAVGRAEALAVRELAANVDGLVGEPRVTIGGFPFLTQLSAGTLSDVSVRADGLTLEGVEVTDVEVDASDVTTAEPYTVARAVLTGTLSAATLQELVATRSDVELELQIEGDQLTAATQLLGLDVTATLVPRVEDGQIRVDVVSVAFGGLAVDVDDLPGVLAGQLSDLTVPIDGLPDGFELSGVVVRDGGVRVTATGLDVELPAGAAGLAP</sequence>
<dbReference type="AlphaFoldDB" id="A0A4V1ZHF6"/>
<evidence type="ECO:0000313" key="2">
    <source>
        <dbReference type="Proteomes" id="UP000293764"/>
    </source>
</evidence>
<keyword evidence="2" id="KW-1185">Reference proteome</keyword>
<accession>A0A4V1ZHF6</accession>
<comment type="caution">
    <text evidence="1">The sequence shown here is derived from an EMBL/GenBank/DDBJ whole genome shotgun (WGS) entry which is preliminary data.</text>
</comment>
<dbReference type="Proteomes" id="UP000293764">
    <property type="component" value="Unassembled WGS sequence"/>
</dbReference>
<dbReference type="Pfam" id="PF11209">
    <property type="entry name" value="LmeA"/>
    <property type="match status" value="1"/>
</dbReference>
<evidence type="ECO:0000313" key="1">
    <source>
        <dbReference type="EMBL" id="RYV51874.1"/>
    </source>
</evidence>
<name>A0A4V1ZHF6_9MICO</name>
<dbReference type="OrthoDB" id="3215846at2"/>
<dbReference type="RefSeq" id="WP_130101850.1">
    <property type="nucleotide sequence ID" value="NZ_SDWW01000011.1"/>
</dbReference>
<gene>
    <name evidence="1" type="ORF">EUA98_06465</name>
</gene>
<dbReference type="InterPro" id="IPR021373">
    <property type="entry name" value="DUF2993"/>
</dbReference>